<evidence type="ECO:0000313" key="3">
    <source>
        <dbReference type="Proteomes" id="UP000245783"/>
    </source>
</evidence>
<proteinExistence type="predicted"/>
<dbReference type="PANTHER" id="PTHR42103:SF2">
    <property type="entry name" value="AB HYDROLASE-1 DOMAIN-CONTAINING PROTEIN"/>
    <property type="match status" value="1"/>
</dbReference>
<reference evidence="2 3" key="1">
    <citation type="journal article" date="2018" name="Mol. Biol. Evol.">
        <title>Broad Genomic Sampling Reveals a Smut Pathogenic Ancestry of the Fungal Clade Ustilaginomycotina.</title>
        <authorList>
            <person name="Kijpornyongpan T."/>
            <person name="Mondo S.J."/>
            <person name="Barry K."/>
            <person name="Sandor L."/>
            <person name="Lee J."/>
            <person name="Lipzen A."/>
            <person name="Pangilinan J."/>
            <person name="LaButti K."/>
            <person name="Hainaut M."/>
            <person name="Henrissat B."/>
            <person name="Grigoriev I.V."/>
            <person name="Spatafora J.W."/>
            <person name="Aime M.C."/>
        </authorList>
    </citation>
    <scope>NUCLEOTIDE SEQUENCE [LARGE SCALE GENOMIC DNA]</scope>
    <source>
        <strain evidence="2 3">MCA 4658</strain>
    </source>
</reference>
<dbReference type="Pfam" id="PF12146">
    <property type="entry name" value="Hydrolase_4"/>
    <property type="match status" value="1"/>
</dbReference>
<dbReference type="Proteomes" id="UP000245783">
    <property type="component" value="Unassembled WGS sequence"/>
</dbReference>
<dbReference type="InParanoid" id="A0A316VTZ4"/>
<dbReference type="InterPro" id="IPR022742">
    <property type="entry name" value="Hydrolase_4"/>
</dbReference>
<dbReference type="SUPFAM" id="SSF53474">
    <property type="entry name" value="alpha/beta-Hydrolases"/>
    <property type="match status" value="1"/>
</dbReference>
<feature type="domain" description="Serine aminopeptidase S33" evidence="1">
    <location>
        <begin position="106"/>
        <end position="206"/>
    </location>
</feature>
<dbReference type="Gene3D" id="3.40.50.1820">
    <property type="entry name" value="alpha/beta hydrolase"/>
    <property type="match status" value="1"/>
</dbReference>
<protein>
    <recommendedName>
        <fullName evidence="1">Serine aminopeptidase S33 domain-containing protein</fullName>
    </recommendedName>
</protein>
<name>A0A316VTZ4_9BASI</name>
<keyword evidence="3" id="KW-1185">Reference proteome</keyword>
<dbReference type="GeneID" id="37038198"/>
<dbReference type="AlphaFoldDB" id="A0A316VTZ4"/>
<dbReference type="InterPro" id="IPR029058">
    <property type="entry name" value="AB_hydrolase_fold"/>
</dbReference>
<evidence type="ECO:0000259" key="1">
    <source>
        <dbReference type="Pfam" id="PF12146"/>
    </source>
</evidence>
<evidence type="ECO:0000313" key="2">
    <source>
        <dbReference type="EMBL" id="PWN40684.1"/>
    </source>
</evidence>
<dbReference type="PANTHER" id="PTHR42103">
    <property type="entry name" value="ALPHA/BETA-HYDROLASES SUPERFAMILY PROTEIN"/>
    <property type="match status" value="1"/>
</dbReference>
<gene>
    <name evidence="2" type="ORF">IE81DRAFT_348981</name>
</gene>
<dbReference type="EMBL" id="KZ819409">
    <property type="protein sequence ID" value="PWN40684.1"/>
    <property type="molecule type" value="Genomic_DNA"/>
</dbReference>
<dbReference type="STRING" id="1522189.A0A316VTZ4"/>
<sequence>MITRTAHRLRTPDDIELSVTECKVNIHHTVAGDASFAAAAAPSIHSSDLAASDPDHEQERACSASMPAARLSSATRARARARKQGRIAIIAHPYAPLGGSQRDATVQRVAQVFLQSGITTYTYDARGAGASSGKTSWSGKAEILDFQTVADWALERQVLADRECTAAKAEEDGSKKVQVFAAGYSAGSLAASHYTAPQPHETFYLLVSYPLNVRWALSLFASTSHQEAVRKCVRGSGLLIQGDRDQFTRLSAYEKWLAELGKEAERRGVAEDERTDAPSDTGFNSLLVPGADHFWSSREARSRLSSAILDWIDGAIQR</sequence>
<dbReference type="RefSeq" id="XP_025367844.1">
    <property type="nucleotide sequence ID" value="XM_025516328.1"/>
</dbReference>
<organism evidence="2 3">
    <name type="scientific">Ceraceosorus guamensis</name>
    <dbReference type="NCBI Taxonomy" id="1522189"/>
    <lineage>
        <taxon>Eukaryota</taxon>
        <taxon>Fungi</taxon>
        <taxon>Dikarya</taxon>
        <taxon>Basidiomycota</taxon>
        <taxon>Ustilaginomycotina</taxon>
        <taxon>Exobasidiomycetes</taxon>
        <taxon>Ceraceosorales</taxon>
        <taxon>Ceraceosoraceae</taxon>
        <taxon>Ceraceosorus</taxon>
    </lineage>
</organism>
<dbReference type="OrthoDB" id="10260961at2759"/>
<accession>A0A316VTZ4</accession>